<dbReference type="InterPro" id="IPR016181">
    <property type="entry name" value="Acyl_CoA_acyltransferase"/>
</dbReference>
<sequence>MTMESPISGNPVLETDRVRLRKITSADVPAIYKYCSDNEVARYTSWHAHITQADTEGFVHHILQLYADQRLAPWGIEDKETGTIIGTVGFVYVDPKHARAEVAYALSRHDWNKGIMSEVVARVLAYAFDVLRLVRVEARCLVPNTGSARVMEKCGMAFEGILRKHLLVKGKFEDLKTYAIVHDDNLKRLQGLP</sequence>
<comment type="caution">
    <text evidence="2">The sequence shown here is derived from an EMBL/GenBank/DDBJ whole genome shotgun (WGS) entry which is preliminary data.</text>
</comment>
<dbReference type="GO" id="GO:0008999">
    <property type="term" value="F:protein-N-terminal-alanine acetyltransferase activity"/>
    <property type="evidence" value="ECO:0007669"/>
    <property type="project" value="TreeGrafter"/>
</dbReference>
<keyword evidence="3" id="KW-1185">Reference proteome</keyword>
<name>A0A7X4YTZ7_9BACL</name>
<dbReference type="InterPro" id="IPR000182">
    <property type="entry name" value="GNAT_dom"/>
</dbReference>
<evidence type="ECO:0000313" key="3">
    <source>
        <dbReference type="Proteomes" id="UP000558113"/>
    </source>
</evidence>
<dbReference type="Gene3D" id="3.40.630.30">
    <property type="match status" value="1"/>
</dbReference>
<dbReference type="Proteomes" id="UP000558113">
    <property type="component" value="Unassembled WGS sequence"/>
</dbReference>
<keyword evidence="2" id="KW-0808">Transferase</keyword>
<dbReference type="InterPro" id="IPR051531">
    <property type="entry name" value="N-acetyltransferase"/>
</dbReference>
<dbReference type="SUPFAM" id="SSF55729">
    <property type="entry name" value="Acyl-CoA N-acyltransferases (Nat)"/>
    <property type="match status" value="1"/>
</dbReference>
<dbReference type="EMBL" id="JAAAMU010000020">
    <property type="protein sequence ID" value="NBC72533.1"/>
    <property type="molecule type" value="Genomic_DNA"/>
</dbReference>
<organism evidence="2 3">
    <name type="scientific">Paenibacillus sacheonensis</name>
    <dbReference type="NCBI Taxonomy" id="742054"/>
    <lineage>
        <taxon>Bacteria</taxon>
        <taxon>Bacillati</taxon>
        <taxon>Bacillota</taxon>
        <taxon>Bacilli</taxon>
        <taxon>Bacillales</taxon>
        <taxon>Paenibacillaceae</taxon>
        <taxon>Paenibacillus</taxon>
    </lineage>
</organism>
<dbReference type="PANTHER" id="PTHR43792">
    <property type="entry name" value="GNAT FAMILY, PUTATIVE (AFU_ORTHOLOGUE AFUA_3G00765)-RELATED-RELATED"/>
    <property type="match status" value="1"/>
</dbReference>
<evidence type="ECO:0000313" key="2">
    <source>
        <dbReference type="EMBL" id="NBC72533.1"/>
    </source>
</evidence>
<gene>
    <name evidence="2" type="ORF">GT003_26345</name>
</gene>
<dbReference type="GO" id="GO:0005737">
    <property type="term" value="C:cytoplasm"/>
    <property type="evidence" value="ECO:0007669"/>
    <property type="project" value="TreeGrafter"/>
</dbReference>
<reference evidence="2 3" key="1">
    <citation type="submission" date="2020-01" db="EMBL/GenBank/DDBJ databases">
        <title>Paenibacillus soybeanensis sp. nov. isolated from the nodules of soybean (Glycine max(L.) Merr).</title>
        <authorList>
            <person name="Wang H."/>
        </authorList>
    </citation>
    <scope>NUCLEOTIDE SEQUENCE [LARGE SCALE GENOMIC DNA]</scope>
    <source>
        <strain evidence="2 3">DSM 23054</strain>
    </source>
</reference>
<dbReference type="OrthoDB" id="9785602at2"/>
<proteinExistence type="predicted"/>
<dbReference type="Pfam" id="PF13302">
    <property type="entry name" value="Acetyltransf_3"/>
    <property type="match status" value="1"/>
</dbReference>
<dbReference type="AlphaFoldDB" id="A0A7X4YTZ7"/>
<protein>
    <submittedName>
        <fullName evidence="2">GNAT family N-acetyltransferase</fullName>
    </submittedName>
</protein>
<dbReference type="PANTHER" id="PTHR43792:SF9">
    <property type="entry name" value="RIBOSOMAL-PROTEIN-ALANINE ACETYLTRANSFERASE"/>
    <property type="match status" value="1"/>
</dbReference>
<accession>A0A7X4YTZ7</accession>
<feature type="domain" description="N-acetyltransferase" evidence="1">
    <location>
        <begin position="18"/>
        <end position="179"/>
    </location>
</feature>
<dbReference type="RefSeq" id="WP_161703625.1">
    <property type="nucleotide sequence ID" value="NZ_JAAAMU010000020.1"/>
</dbReference>
<evidence type="ECO:0000259" key="1">
    <source>
        <dbReference type="PROSITE" id="PS51186"/>
    </source>
</evidence>
<dbReference type="PROSITE" id="PS51186">
    <property type="entry name" value="GNAT"/>
    <property type="match status" value="1"/>
</dbReference>